<evidence type="ECO:0000313" key="6">
    <source>
        <dbReference type="Proteomes" id="UP000019050"/>
    </source>
</evidence>
<dbReference type="SMART" id="SM01095">
    <property type="entry name" value="Cpl-7"/>
    <property type="match status" value="1"/>
</dbReference>
<dbReference type="Pfam" id="PF05257">
    <property type="entry name" value="CHAP"/>
    <property type="match status" value="1"/>
</dbReference>
<feature type="domain" description="Cpl-7 lysozyme C-terminal" evidence="4">
    <location>
        <begin position="351"/>
        <end position="392"/>
    </location>
</feature>
<dbReference type="GO" id="GO:0004040">
    <property type="term" value="F:amidase activity"/>
    <property type="evidence" value="ECO:0007669"/>
    <property type="project" value="InterPro"/>
</dbReference>
<sequence length="532" mass="59311">MLQYGNYTLSDDLISKMQKVARHYDLVPSFVICQLCHETGWGQHPKSTSARTDNNWGGATWYKDSTEPFTRGSGVTVRPGLARPSDEGGYYIHYESVEDYLKDFGWLLRNGGYYKCSGKKTLREYALGLFKYGGAVADYAGDGTNSEKVFNSYYNSMKTIHDALNADGSLDRIDKGESSNMASAQDVLNVFRNWLGGQMYGGVHNEILSIYNSQSPLPVGYRMTSDDDWCDATVTAAFRKAGLSSLVGGECGVQRHIAIFQSKGIWIGKSYPQAGDIITFDWDGGGFADHIGIVESVSGNTVNTIEGNSGSPSAVRRRSYAWNHWQIKGYARPSYGSGSASSTASSGSKSVVDVAQEVINGQWGSGEDRKARLTASGYDYNAVQAKVNAILSGESVGSSEVKETGWLKNETGWWYRNEDGSWPADQWLKLYDYWYLFDEDGYAYAKRWVYRDGKWYYFDEACRMVIGWVRYEDKWYHLEDNGEMSSKEYVPGGDGRLYYVKEDGSMLENTEITVAEDGSLIEKATGNIVGKF</sequence>
<dbReference type="InterPro" id="IPR018337">
    <property type="entry name" value="Cell_wall/Cho-bd_repeat"/>
</dbReference>
<dbReference type="OrthoDB" id="5056238at2"/>
<dbReference type="STRING" id="592010.GCWU000182_001504"/>
<dbReference type="eggNOG" id="COG3757">
    <property type="taxonomic scope" value="Bacteria"/>
</dbReference>
<reference evidence="5" key="1">
    <citation type="submission" date="2013-06" db="EMBL/GenBank/DDBJ databases">
        <authorList>
            <person name="Weinstock G."/>
            <person name="Sodergren E."/>
            <person name="Clifton S."/>
            <person name="Fulton L."/>
            <person name="Fulton B."/>
            <person name="Courtney L."/>
            <person name="Fronick C."/>
            <person name="Harrison M."/>
            <person name="Strong C."/>
            <person name="Farmer C."/>
            <person name="Delahaunty K."/>
            <person name="Markovic C."/>
            <person name="Hall O."/>
            <person name="Minx P."/>
            <person name="Tomlinson C."/>
            <person name="Mitreva M."/>
            <person name="Nelson J."/>
            <person name="Hou S."/>
            <person name="Wollam A."/>
            <person name="Pepin K.H."/>
            <person name="Johnson M."/>
            <person name="Bhonagiri V."/>
            <person name="Nash W.E."/>
            <person name="Warren W."/>
            <person name="Chinwalla A."/>
            <person name="Mardis E.R."/>
            <person name="Wilson R.K."/>
        </authorList>
    </citation>
    <scope>NUCLEOTIDE SEQUENCE [LARGE SCALE GENOMIC DNA]</scope>
    <source>
        <strain evidence="5">ATCC 49176</strain>
    </source>
</reference>
<evidence type="ECO:0000313" key="5">
    <source>
        <dbReference type="EMBL" id="ESK65343.1"/>
    </source>
</evidence>
<accession>W1Q2N4</accession>
<evidence type="ECO:0000256" key="1">
    <source>
        <dbReference type="ARBA" id="ARBA00010266"/>
    </source>
</evidence>
<keyword evidence="2" id="KW-0677">Repeat</keyword>
<dbReference type="Pfam" id="PF19127">
    <property type="entry name" value="Choline_bind_3"/>
    <property type="match status" value="1"/>
</dbReference>
<dbReference type="HOGENOM" id="CLU_511567_0_0_9"/>
<name>W1Q2N4_ABIDE</name>
<dbReference type="Pfam" id="PF01473">
    <property type="entry name" value="Choline_bind_1"/>
    <property type="match status" value="1"/>
</dbReference>
<dbReference type="Gene3D" id="2.20.120.10">
    <property type="entry name" value="Multimodular pneumococcal cell wall endolysin, domain 3"/>
    <property type="match status" value="1"/>
</dbReference>
<gene>
    <name evidence="5" type="ORF">GCWU000182_001504</name>
</gene>
<evidence type="ECO:0000256" key="3">
    <source>
        <dbReference type="PROSITE-ProRule" id="PRU00591"/>
    </source>
</evidence>
<dbReference type="eggNOG" id="COG1388">
    <property type="taxonomic scope" value="Bacteria"/>
</dbReference>
<dbReference type="InterPro" id="IPR013168">
    <property type="entry name" value="Cpl_7_lyso_C"/>
</dbReference>
<keyword evidence="6" id="KW-1185">Reference proteome</keyword>
<evidence type="ECO:0000259" key="4">
    <source>
        <dbReference type="SMART" id="SM01095"/>
    </source>
</evidence>
<dbReference type="SUPFAM" id="SSF69360">
    <property type="entry name" value="Cell wall binding repeat"/>
    <property type="match status" value="1"/>
</dbReference>
<dbReference type="InterPro" id="IPR002901">
    <property type="entry name" value="MGlyc_endo_b_GlcNAc-like_dom"/>
</dbReference>
<dbReference type="Pfam" id="PF01832">
    <property type="entry name" value="Glucosaminidase"/>
    <property type="match status" value="1"/>
</dbReference>
<dbReference type="Pfam" id="PF08230">
    <property type="entry name" value="CW_7"/>
    <property type="match status" value="1"/>
</dbReference>
<organism evidence="5 6">
    <name type="scientific">Abiotrophia defectiva ATCC 49176</name>
    <dbReference type="NCBI Taxonomy" id="592010"/>
    <lineage>
        <taxon>Bacteria</taxon>
        <taxon>Bacillati</taxon>
        <taxon>Bacillota</taxon>
        <taxon>Bacilli</taxon>
        <taxon>Lactobacillales</taxon>
        <taxon>Aerococcaceae</taxon>
        <taxon>Abiotrophia</taxon>
    </lineage>
</organism>
<dbReference type="AlphaFoldDB" id="W1Q2N4"/>
<dbReference type="PROSITE" id="PS51170">
    <property type="entry name" value="CW"/>
    <property type="match status" value="1"/>
</dbReference>
<dbReference type="Gene3D" id="3.90.1720.10">
    <property type="entry name" value="endopeptidase domain like (from Nostoc punctiforme)"/>
    <property type="match status" value="1"/>
</dbReference>
<dbReference type="Gene3D" id="1.10.530.10">
    <property type="match status" value="1"/>
</dbReference>
<dbReference type="EMBL" id="ACIN03000013">
    <property type="protein sequence ID" value="ESK65343.1"/>
    <property type="molecule type" value="Genomic_DNA"/>
</dbReference>
<evidence type="ECO:0000256" key="2">
    <source>
        <dbReference type="ARBA" id="ARBA00022737"/>
    </source>
</evidence>
<dbReference type="eggNOG" id="COG5263">
    <property type="taxonomic scope" value="Bacteria"/>
</dbReference>
<dbReference type="SUPFAM" id="SSF54001">
    <property type="entry name" value="Cysteine proteinases"/>
    <property type="match status" value="1"/>
</dbReference>
<dbReference type="Proteomes" id="UP000019050">
    <property type="component" value="Unassembled WGS sequence"/>
</dbReference>
<dbReference type="RefSeq" id="WP_023392146.1">
    <property type="nucleotide sequence ID" value="NZ_KI535340.1"/>
</dbReference>
<protein>
    <submittedName>
        <fullName evidence="5">Cpl-7 lysozyme protein</fullName>
    </submittedName>
</protein>
<comment type="similarity">
    <text evidence="1">Belongs to the glycosyl hydrolase 73 family.</text>
</comment>
<dbReference type="Gene3D" id="2.10.270.10">
    <property type="entry name" value="Cholin Binding"/>
    <property type="match status" value="1"/>
</dbReference>
<dbReference type="InterPro" id="IPR007921">
    <property type="entry name" value="CHAP_dom"/>
</dbReference>
<feature type="repeat" description="Cell wall-binding" evidence="3">
    <location>
        <begin position="445"/>
        <end position="464"/>
    </location>
</feature>
<comment type="caution">
    <text evidence="5">The sequence shown here is derived from an EMBL/GenBank/DDBJ whole genome shotgun (WGS) entry which is preliminary data.</text>
</comment>
<dbReference type="GeneID" id="84818002"/>
<dbReference type="InterPro" id="IPR038765">
    <property type="entry name" value="Papain-like_cys_pep_sf"/>
</dbReference>
<proteinExistence type="inferred from homology"/>